<gene>
    <name evidence="3" type="ORF">B0H64DRAFT_376061</name>
</gene>
<dbReference type="RefSeq" id="XP_062656612.1">
    <property type="nucleotide sequence ID" value="XM_062802454.1"/>
</dbReference>
<name>A0AAE0HAT7_9PEZI</name>
<comment type="caution">
    <text evidence="3">The sequence shown here is derived from an EMBL/GenBank/DDBJ whole genome shotgun (WGS) entry which is preliminary data.</text>
</comment>
<accession>A0AAE0HAT7</accession>
<protein>
    <submittedName>
        <fullName evidence="3">Uncharacterized protein</fullName>
    </submittedName>
</protein>
<dbReference type="Proteomes" id="UP001278766">
    <property type="component" value="Unassembled WGS sequence"/>
</dbReference>
<keyword evidence="2" id="KW-0812">Transmembrane</keyword>
<keyword evidence="2" id="KW-1133">Transmembrane helix</keyword>
<organism evidence="3 4">
    <name type="scientific">Chaetomium fimeti</name>
    <dbReference type="NCBI Taxonomy" id="1854472"/>
    <lineage>
        <taxon>Eukaryota</taxon>
        <taxon>Fungi</taxon>
        <taxon>Dikarya</taxon>
        <taxon>Ascomycota</taxon>
        <taxon>Pezizomycotina</taxon>
        <taxon>Sordariomycetes</taxon>
        <taxon>Sordariomycetidae</taxon>
        <taxon>Sordariales</taxon>
        <taxon>Chaetomiaceae</taxon>
        <taxon>Chaetomium</taxon>
    </lineage>
</organism>
<feature type="compositionally biased region" description="Gly residues" evidence="1">
    <location>
        <begin position="232"/>
        <end position="241"/>
    </location>
</feature>
<feature type="transmembrane region" description="Helical" evidence="2">
    <location>
        <begin position="118"/>
        <end position="139"/>
    </location>
</feature>
<evidence type="ECO:0000313" key="4">
    <source>
        <dbReference type="Proteomes" id="UP001278766"/>
    </source>
</evidence>
<feature type="transmembrane region" description="Helical" evidence="2">
    <location>
        <begin position="151"/>
        <end position="169"/>
    </location>
</feature>
<proteinExistence type="predicted"/>
<keyword evidence="2" id="KW-0472">Membrane</keyword>
<feature type="compositionally biased region" description="Basic and acidic residues" evidence="1">
    <location>
        <begin position="197"/>
        <end position="214"/>
    </location>
</feature>
<dbReference type="EMBL" id="JAUEPN010000006">
    <property type="protein sequence ID" value="KAK3293098.1"/>
    <property type="molecule type" value="Genomic_DNA"/>
</dbReference>
<evidence type="ECO:0000256" key="2">
    <source>
        <dbReference type="SAM" id="Phobius"/>
    </source>
</evidence>
<keyword evidence="4" id="KW-1185">Reference proteome</keyword>
<evidence type="ECO:0000313" key="3">
    <source>
        <dbReference type="EMBL" id="KAK3293098.1"/>
    </source>
</evidence>
<feature type="transmembrane region" description="Helical" evidence="2">
    <location>
        <begin position="77"/>
        <end position="98"/>
    </location>
</feature>
<reference evidence="3" key="2">
    <citation type="submission" date="2023-06" db="EMBL/GenBank/DDBJ databases">
        <authorList>
            <consortium name="Lawrence Berkeley National Laboratory"/>
            <person name="Haridas S."/>
            <person name="Hensen N."/>
            <person name="Bonometti L."/>
            <person name="Westerberg I."/>
            <person name="Brannstrom I.O."/>
            <person name="Guillou S."/>
            <person name="Cros-Aarteil S."/>
            <person name="Calhoun S."/>
            <person name="Kuo A."/>
            <person name="Mondo S."/>
            <person name="Pangilinan J."/>
            <person name="Riley R."/>
            <person name="Labutti K."/>
            <person name="Andreopoulos B."/>
            <person name="Lipzen A."/>
            <person name="Chen C."/>
            <person name="Yanf M."/>
            <person name="Daum C."/>
            <person name="Ng V."/>
            <person name="Clum A."/>
            <person name="Steindorff A."/>
            <person name="Ohm R."/>
            <person name="Martin F."/>
            <person name="Silar P."/>
            <person name="Natvig D."/>
            <person name="Lalanne C."/>
            <person name="Gautier V."/>
            <person name="Ament-Velasquez S.L."/>
            <person name="Kruys A."/>
            <person name="Hutchinson M.I."/>
            <person name="Powell A.J."/>
            <person name="Barry K."/>
            <person name="Miller A.N."/>
            <person name="Grigoriev I.V."/>
            <person name="Debuchy R."/>
            <person name="Gladieux P."/>
            <person name="Thoren M.H."/>
            <person name="Johannesson H."/>
        </authorList>
    </citation>
    <scope>NUCLEOTIDE SEQUENCE</scope>
    <source>
        <strain evidence="3">CBS 168.71</strain>
    </source>
</reference>
<evidence type="ECO:0000256" key="1">
    <source>
        <dbReference type="SAM" id="MobiDB-lite"/>
    </source>
</evidence>
<feature type="region of interest" description="Disordered" evidence="1">
    <location>
        <begin position="180"/>
        <end position="241"/>
    </location>
</feature>
<dbReference type="AlphaFoldDB" id="A0AAE0HAT7"/>
<sequence>MHLPAPECGDGVHAQKRPAAQGLSQLINPVPGLRVNWTSFDEGILDGLLAAEKFRMPWKFRVCRYLRVKEVFIGDKIAGVALFPLFSRMAFVHRTLLYGTNNVLPPIHSPKPKPTNSLSAAASLCLWLFKAAIVAFCYSLAWPSGKRSYTLLLRFAGGFLIATFIPMPITTLAECPAYPQPRQVTADPNGPLPLELRLPDNDDGMQRGDRDRPPAGRLPRVGRAAQEPDVGGPHGLAGGGV</sequence>
<dbReference type="GeneID" id="87839402"/>
<reference evidence="3" key="1">
    <citation type="journal article" date="2023" name="Mol. Phylogenet. Evol.">
        <title>Genome-scale phylogeny and comparative genomics of the fungal order Sordariales.</title>
        <authorList>
            <person name="Hensen N."/>
            <person name="Bonometti L."/>
            <person name="Westerberg I."/>
            <person name="Brannstrom I.O."/>
            <person name="Guillou S."/>
            <person name="Cros-Aarteil S."/>
            <person name="Calhoun S."/>
            <person name="Haridas S."/>
            <person name="Kuo A."/>
            <person name="Mondo S."/>
            <person name="Pangilinan J."/>
            <person name="Riley R."/>
            <person name="LaButti K."/>
            <person name="Andreopoulos B."/>
            <person name="Lipzen A."/>
            <person name="Chen C."/>
            <person name="Yan M."/>
            <person name="Daum C."/>
            <person name="Ng V."/>
            <person name="Clum A."/>
            <person name="Steindorff A."/>
            <person name="Ohm R.A."/>
            <person name="Martin F."/>
            <person name="Silar P."/>
            <person name="Natvig D.O."/>
            <person name="Lalanne C."/>
            <person name="Gautier V."/>
            <person name="Ament-Velasquez S.L."/>
            <person name="Kruys A."/>
            <person name="Hutchinson M.I."/>
            <person name="Powell A.J."/>
            <person name="Barry K."/>
            <person name="Miller A.N."/>
            <person name="Grigoriev I.V."/>
            <person name="Debuchy R."/>
            <person name="Gladieux P."/>
            <person name="Hiltunen Thoren M."/>
            <person name="Johannesson H."/>
        </authorList>
    </citation>
    <scope>NUCLEOTIDE SEQUENCE</scope>
    <source>
        <strain evidence="3">CBS 168.71</strain>
    </source>
</reference>